<sequence length="343" mass="38925">MNQTRNDDLTTVYAQETTIIDQIQPTYQQVTTEFNNEYCDIEQDETSLEDLMHYSQEFPADTTQQQLYTTTTTDIVPNVDFCAQPAMDVIPVDLQPPLFATSITESTPVDPELLHFVTCGGRSRIFGLNLKNELFHLVKNNRGMEWEQMVTSAPVLGVSCRKHTLMTATPLGIYRLDLLQKKEAQLVIKDDRFVDVAALSKRRMYLLSRDGSVYHAQIHRLSSGVDIKQIKGPAMRKISAGGKHKVRQIELWAIGTDGNTYRCSHDKSWSQVDASLEDVSITLDNTIYGVDANGVLVKWDGRYFSALPLRENPELRLCGIAVNKEKQLYGIDRTTRMIMRVDQ</sequence>
<gene>
    <name evidence="1" type="ORF">AKO1_007306</name>
</gene>
<name>A0AAW2YUV4_9EUKA</name>
<proteinExistence type="predicted"/>
<evidence type="ECO:0000313" key="2">
    <source>
        <dbReference type="Proteomes" id="UP001431209"/>
    </source>
</evidence>
<comment type="caution">
    <text evidence="1">The sequence shown here is derived from an EMBL/GenBank/DDBJ whole genome shotgun (WGS) entry which is preliminary data.</text>
</comment>
<dbReference type="EMBL" id="JAOPGA020000617">
    <property type="protein sequence ID" value="KAL0479992.1"/>
    <property type="molecule type" value="Genomic_DNA"/>
</dbReference>
<dbReference type="AlphaFoldDB" id="A0AAW2YUV4"/>
<organism evidence="1 2">
    <name type="scientific">Acrasis kona</name>
    <dbReference type="NCBI Taxonomy" id="1008807"/>
    <lineage>
        <taxon>Eukaryota</taxon>
        <taxon>Discoba</taxon>
        <taxon>Heterolobosea</taxon>
        <taxon>Tetramitia</taxon>
        <taxon>Eutetramitia</taxon>
        <taxon>Acrasidae</taxon>
        <taxon>Acrasis</taxon>
    </lineage>
</organism>
<reference evidence="1 2" key="1">
    <citation type="submission" date="2024-03" db="EMBL/GenBank/DDBJ databases">
        <title>The Acrasis kona genome and developmental transcriptomes reveal deep origins of eukaryotic multicellular pathways.</title>
        <authorList>
            <person name="Sheikh S."/>
            <person name="Fu C.-J."/>
            <person name="Brown M.W."/>
            <person name="Baldauf S.L."/>
        </authorList>
    </citation>
    <scope>NUCLEOTIDE SEQUENCE [LARGE SCALE GENOMIC DNA]</scope>
    <source>
        <strain evidence="1 2">ATCC MYA-3509</strain>
    </source>
</reference>
<accession>A0AAW2YUV4</accession>
<evidence type="ECO:0000313" key="1">
    <source>
        <dbReference type="EMBL" id="KAL0479992.1"/>
    </source>
</evidence>
<keyword evidence="2" id="KW-1185">Reference proteome</keyword>
<protein>
    <submittedName>
        <fullName evidence="1">Uncharacterized protein</fullName>
    </submittedName>
</protein>
<dbReference type="Proteomes" id="UP001431209">
    <property type="component" value="Unassembled WGS sequence"/>
</dbReference>